<gene>
    <name evidence="7" type="ORF">SAMN05216589_0251</name>
</gene>
<dbReference type="GO" id="GO:0005886">
    <property type="term" value="C:plasma membrane"/>
    <property type="evidence" value="ECO:0007669"/>
    <property type="project" value="UniProtKB-SubCell"/>
</dbReference>
<dbReference type="InterPro" id="IPR016181">
    <property type="entry name" value="Acyl_CoA_acyltransferase"/>
</dbReference>
<dbReference type="Pfam" id="PF09924">
    <property type="entry name" value="LPG_synthase_C"/>
    <property type="match status" value="1"/>
</dbReference>
<keyword evidence="3" id="KW-0812">Transmembrane</keyword>
<accession>A0A1H9NEY3</accession>
<proteinExistence type="predicted"/>
<dbReference type="PANTHER" id="PTHR34697">
    <property type="entry name" value="PHOSPHATIDYLGLYCEROL LYSYLTRANSFERASE"/>
    <property type="match status" value="1"/>
</dbReference>
<evidence type="ECO:0000256" key="3">
    <source>
        <dbReference type="ARBA" id="ARBA00022692"/>
    </source>
</evidence>
<evidence type="ECO:0000313" key="8">
    <source>
        <dbReference type="Proteomes" id="UP000186904"/>
    </source>
</evidence>
<dbReference type="AlphaFoldDB" id="A0A1H9NEY3"/>
<name>A0A1H9NEY3_9GAMM</name>
<dbReference type="PANTHER" id="PTHR34697:SF2">
    <property type="entry name" value="PHOSPHATIDYLGLYCEROL LYSYLTRANSFERASE"/>
    <property type="match status" value="1"/>
</dbReference>
<dbReference type="SUPFAM" id="SSF55729">
    <property type="entry name" value="Acyl-CoA N-acyltransferases (Nat)"/>
    <property type="match status" value="1"/>
</dbReference>
<sequence>MLRSSDQPDGGLALTGDKALLFHPSGNAFLMYSRRGRSLVALFDPIGPPLQRAELIWQFRDLCDLHHARPVFYQVSGENLPLYMDIGLIALKLGEEALIDLTTFDLADRNKAMRELRYILNRCQRDGLSLEIHAAGQAPLSELQPVSDAWLQSKRVREKGFSLGRFDPNYLRFFPIAVVRLQGRAVAFANLLETHSLKLASLDLMRAHPEAPKRTMEFLILSLILHYQAQGYARFSLGMVPLAGLQLRRGAPLTQLLGSLVFRTGEQFYNFQGLRHFKEQFQPKWEARYLAVPAGLDPLLALADTAALIAGGLPNLVKH</sequence>
<keyword evidence="2" id="KW-1003">Cell membrane</keyword>
<evidence type="ECO:0000256" key="5">
    <source>
        <dbReference type="ARBA" id="ARBA00023136"/>
    </source>
</evidence>
<organism evidence="7 8">
    <name type="scientific">Halopseudomonas bauzanensis</name>
    <dbReference type="NCBI Taxonomy" id="653930"/>
    <lineage>
        <taxon>Bacteria</taxon>
        <taxon>Pseudomonadati</taxon>
        <taxon>Pseudomonadota</taxon>
        <taxon>Gammaproteobacteria</taxon>
        <taxon>Pseudomonadales</taxon>
        <taxon>Pseudomonadaceae</taxon>
        <taxon>Halopseudomonas</taxon>
    </lineage>
</organism>
<evidence type="ECO:0000256" key="4">
    <source>
        <dbReference type="ARBA" id="ARBA00022989"/>
    </source>
</evidence>
<protein>
    <submittedName>
        <fullName evidence="7">Phosphatidylglycerol lysyltransferase</fullName>
    </submittedName>
</protein>
<keyword evidence="5" id="KW-0472">Membrane</keyword>
<reference evidence="7 8" key="1">
    <citation type="submission" date="2016-10" db="EMBL/GenBank/DDBJ databases">
        <authorList>
            <person name="de Groot N.N."/>
        </authorList>
    </citation>
    <scope>NUCLEOTIDE SEQUENCE [LARGE SCALE GENOMIC DNA]</scope>
    <source>
        <strain evidence="7 8">DSM 22558</strain>
    </source>
</reference>
<comment type="subcellular location">
    <subcellularLocation>
        <location evidence="1">Cell membrane</location>
        <topology evidence="1">Multi-pass membrane protein</topology>
    </subcellularLocation>
</comment>
<feature type="domain" description="Phosphatidylglycerol lysyltransferase C-terminal" evidence="6">
    <location>
        <begin position="4"/>
        <end position="291"/>
    </location>
</feature>
<evidence type="ECO:0000259" key="6">
    <source>
        <dbReference type="Pfam" id="PF09924"/>
    </source>
</evidence>
<dbReference type="GO" id="GO:0055091">
    <property type="term" value="P:phospholipid homeostasis"/>
    <property type="evidence" value="ECO:0007669"/>
    <property type="project" value="TreeGrafter"/>
</dbReference>
<dbReference type="GO" id="GO:0047637">
    <property type="term" value="F:phosphatidylglycerol alanyltransferase activity"/>
    <property type="evidence" value="ECO:0007669"/>
    <property type="project" value="TreeGrafter"/>
</dbReference>
<keyword evidence="4" id="KW-1133">Transmembrane helix</keyword>
<evidence type="ECO:0000313" key="7">
    <source>
        <dbReference type="EMBL" id="SER34199.1"/>
    </source>
</evidence>
<evidence type="ECO:0000256" key="1">
    <source>
        <dbReference type="ARBA" id="ARBA00004651"/>
    </source>
</evidence>
<dbReference type="InterPro" id="IPR051211">
    <property type="entry name" value="PG_lysyltransferase"/>
</dbReference>
<dbReference type="EMBL" id="FOGN01000001">
    <property type="protein sequence ID" value="SER34199.1"/>
    <property type="molecule type" value="Genomic_DNA"/>
</dbReference>
<evidence type="ECO:0000256" key="2">
    <source>
        <dbReference type="ARBA" id="ARBA00022475"/>
    </source>
</evidence>
<keyword evidence="7" id="KW-0808">Transferase</keyword>
<dbReference type="InterPro" id="IPR024320">
    <property type="entry name" value="LPG_synthase_C"/>
</dbReference>
<dbReference type="Proteomes" id="UP000186904">
    <property type="component" value="Unassembled WGS sequence"/>
</dbReference>